<organism evidence="1 2">
    <name type="scientific">Pseudomonas putida</name>
    <name type="common">Arthrobacter siderocapsulatus</name>
    <dbReference type="NCBI Taxonomy" id="303"/>
    <lineage>
        <taxon>Bacteria</taxon>
        <taxon>Pseudomonadati</taxon>
        <taxon>Pseudomonadota</taxon>
        <taxon>Gammaproteobacteria</taxon>
        <taxon>Pseudomonadales</taxon>
        <taxon>Pseudomonadaceae</taxon>
        <taxon>Pseudomonas</taxon>
    </lineage>
</organism>
<evidence type="ECO:0008006" key="3">
    <source>
        <dbReference type="Google" id="ProtNLM"/>
    </source>
</evidence>
<sequence length="380" mass="42524">MAVLFFLPWTSVAEELRIAGMRLIPYARGRLPGELMGISQQVLDSVLGNYGDRGRGAQPAQPIHRAAFLLWRDDAPGLEVSDSQIQQRLVEGSYFAFSAMASRRLCSTFEYYNSDTLQIVAQRFDAHSPAHSCITTRRRDGGTQNMLAGGGGLKFIRPYHVDNSARISVDVPLLEALLRLPDGELKQRIDEAIVAFLRANTDATSMDERSELILMRIAFDTLLAASHDKPAFRRAVTAHFDEVPNPPIWHKGSLGEATWREHWNSPIGRPLDAWVHDFSAARNAAAHASNTTQKGSLWPRHNHLLFASWLLPLIVKKLLAHEGLYELSDEDKVARAGFEVFLAHDLLALADKKSEILGWQKAEAELFLPLFAERLRKACE</sequence>
<comment type="caution">
    <text evidence="1">The sequence shown here is derived from an EMBL/GenBank/DDBJ whole genome shotgun (WGS) entry which is preliminary data.</text>
</comment>
<protein>
    <recommendedName>
        <fullName evidence="3">Apea-like HEPN domain-containing protein</fullName>
    </recommendedName>
</protein>
<accession>A0A2S3X509</accession>
<evidence type="ECO:0000313" key="1">
    <source>
        <dbReference type="EMBL" id="POG10563.1"/>
    </source>
</evidence>
<gene>
    <name evidence="1" type="ORF">BGP84_12835</name>
</gene>
<reference evidence="1 2" key="1">
    <citation type="submission" date="2016-08" db="EMBL/GenBank/DDBJ databases">
        <authorList>
            <person name="Seilhamer J.J."/>
        </authorList>
    </citation>
    <scope>NUCLEOTIDE SEQUENCE [LARGE SCALE GENOMIC DNA]</scope>
    <source>
        <strain evidence="1 2">KH-21-114</strain>
    </source>
</reference>
<dbReference type="AlphaFoldDB" id="A0A2S3X509"/>
<name>A0A2S3X509_PSEPU</name>
<reference evidence="1 2" key="2">
    <citation type="submission" date="2018-03" db="EMBL/GenBank/DDBJ databases">
        <title>Draft genome of Pseudomonas putida strain KH-21-114.</title>
        <authorList>
            <person name="Yoshizawa S."/>
            <person name="Khan N.H."/>
            <person name="Nishimura M."/>
            <person name="Chiura H.X."/>
            <person name="Ogura Y."/>
            <person name="Hayashi T."/>
            <person name="Kogure K."/>
        </authorList>
    </citation>
    <scope>NUCLEOTIDE SEQUENCE [LARGE SCALE GENOMIC DNA]</scope>
    <source>
        <strain evidence="1 2">KH-21-114</strain>
    </source>
</reference>
<dbReference type="Proteomes" id="UP000237230">
    <property type="component" value="Unassembled WGS sequence"/>
</dbReference>
<dbReference type="EMBL" id="MINH01000019">
    <property type="protein sequence ID" value="POG10563.1"/>
    <property type="molecule type" value="Genomic_DNA"/>
</dbReference>
<dbReference type="RefSeq" id="WP_103447334.1">
    <property type="nucleotide sequence ID" value="NZ_MINH01000019.1"/>
</dbReference>
<dbReference type="OrthoDB" id="6771218at2"/>
<evidence type="ECO:0000313" key="2">
    <source>
        <dbReference type="Proteomes" id="UP000237230"/>
    </source>
</evidence>
<proteinExistence type="predicted"/>